<dbReference type="SUPFAM" id="SSF56349">
    <property type="entry name" value="DNA breaking-rejoining enzymes"/>
    <property type="match status" value="1"/>
</dbReference>
<feature type="domain" description="Tyr recombinase" evidence="4">
    <location>
        <begin position="185"/>
        <end position="371"/>
    </location>
</feature>
<dbReference type="PROSITE" id="PS51898">
    <property type="entry name" value="TYR_RECOMBINASE"/>
    <property type="match status" value="1"/>
</dbReference>
<proteinExistence type="predicted"/>
<dbReference type="EMBL" id="JAVXZY010000001">
    <property type="protein sequence ID" value="MDT8998384.1"/>
    <property type="molecule type" value="Genomic_DNA"/>
</dbReference>
<gene>
    <name evidence="5" type="ORF">RQP53_03730</name>
</gene>
<dbReference type="InterPro" id="IPR010998">
    <property type="entry name" value="Integrase_recombinase_N"/>
</dbReference>
<protein>
    <submittedName>
        <fullName evidence="5">Tyrosine-type recombinase/integrase</fullName>
    </submittedName>
</protein>
<evidence type="ECO:0000313" key="5">
    <source>
        <dbReference type="EMBL" id="MDT8998384.1"/>
    </source>
</evidence>
<keyword evidence="1" id="KW-0238">DNA-binding</keyword>
<evidence type="ECO:0000256" key="3">
    <source>
        <dbReference type="SAM" id="MobiDB-lite"/>
    </source>
</evidence>
<dbReference type="Gene3D" id="1.10.443.10">
    <property type="entry name" value="Intergrase catalytic core"/>
    <property type="match status" value="1"/>
</dbReference>
<dbReference type="InterPro" id="IPR013762">
    <property type="entry name" value="Integrase-like_cat_sf"/>
</dbReference>
<reference evidence="5" key="1">
    <citation type="submission" date="2023-09" db="EMBL/GenBank/DDBJ databases">
        <title>Paucibacter sp. APW11 Genome sequencing and assembly.</title>
        <authorList>
            <person name="Kim I."/>
        </authorList>
    </citation>
    <scope>NUCLEOTIDE SEQUENCE</scope>
    <source>
        <strain evidence="5">APW11</strain>
    </source>
</reference>
<sequence length="371" mass="41820">MNRPKSTGRNLPPRMLPRVRTLKSGEVWVGYYYNGRDDAGKRKEIPLGTDLAEAKRKWAELEHVPPPAESGTMAVAFNRYELEVIPKKAPKTQVLNLAELENLRAVFASAPFKAVLPKHIAGYRDNRKTKRRLRKDGTVRDPGGKPAPVAANRELALFSDIWNMAREWGYTDRENPCRGVSKNEETPRDFYADPEVWAAVRSQAPQELKDAMDLAYLSGQRPDDVCGFTVKHIIDDALTAKQGKTGKRLRIDLTDRETGVRTELGQLIDRIKARSVRTLALLATPEGKPLTRHMLRTRFEDARAAALAQALAAKDADLAARIKQFQFRDVRPKAASEIEDIAQAQKLLGHTKEQITRTVYRRVGERVKPTK</sequence>
<keyword evidence="2" id="KW-0233">DNA recombination</keyword>
<name>A0ABU3P768_9BURK</name>
<evidence type="ECO:0000256" key="2">
    <source>
        <dbReference type="ARBA" id="ARBA00023172"/>
    </source>
</evidence>
<feature type="region of interest" description="Disordered" evidence="3">
    <location>
        <begin position="126"/>
        <end position="147"/>
    </location>
</feature>
<dbReference type="Pfam" id="PF00589">
    <property type="entry name" value="Phage_integrase"/>
    <property type="match status" value="1"/>
</dbReference>
<dbReference type="InterPro" id="IPR002104">
    <property type="entry name" value="Integrase_catalytic"/>
</dbReference>
<evidence type="ECO:0000313" key="6">
    <source>
        <dbReference type="Proteomes" id="UP001246372"/>
    </source>
</evidence>
<dbReference type="Gene3D" id="1.10.150.130">
    <property type="match status" value="1"/>
</dbReference>
<accession>A0ABU3P768</accession>
<keyword evidence="6" id="KW-1185">Reference proteome</keyword>
<evidence type="ECO:0000259" key="4">
    <source>
        <dbReference type="PROSITE" id="PS51898"/>
    </source>
</evidence>
<dbReference type="Proteomes" id="UP001246372">
    <property type="component" value="Unassembled WGS sequence"/>
</dbReference>
<dbReference type="InterPro" id="IPR011010">
    <property type="entry name" value="DNA_brk_join_enz"/>
</dbReference>
<comment type="caution">
    <text evidence="5">The sequence shown here is derived from an EMBL/GenBank/DDBJ whole genome shotgun (WGS) entry which is preliminary data.</text>
</comment>
<organism evidence="5 6">
    <name type="scientific">Roseateles aquae</name>
    <dbReference type="NCBI Taxonomy" id="3077235"/>
    <lineage>
        <taxon>Bacteria</taxon>
        <taxon>Pseudomonadati</taxon>
        <taxon>Pseudomonadota</taxon>
        <taxon>Betaproteobacteria</taxon>
        <taxon>Burkholderiales</taxon>
        <taxon>Sphaerotilaceae</taxon>
        <taxon>Roseateles</taxon>
    </lineage>
</organism>
<dbReference type="RefSeq" id="WP_315648706.1">
    <property type="nucleotide sequence ID" value="NZ_JAVXZY010000001.1"/>
</dbReference>
<evidence type="ECO:0000256" key="1">
    <source>
        <dbReference type="ARBA" id="ARBA00023125"/>
    </source>
</evidence>